<evidence type="ECO:0000313" key="2">
    <source>
        <dbReference type="EMBL" id="CEK59787.1"/>
    </source>
</evidence>
<dbReference type="EMBL" id="HACG01012922">
    <property type="protein sequence ID" value="CEK59787.1"/>
    <property type="molecule type" value="Transcribed_RNA"/>
</dbReference>
<keyword evidence="1" id="KW-1133">Transmembrane helix</keyword>
<proteinExistence type="predicted"/>
<dbReference type="AlphaFoldDB" id="A0A0B6YUJ7"/>
<keyword evidence="1" id="KW-0812">Transmembrane</keyword>
<sequence length="71" mass="8157">QITSISKPINTNANLWFLCSMCFQNIALNKPYASNFYGFSLLCILLCTFRPFLRANPELQTSHWYGFSPVC</sequence>
<feature type="non-terminal residue" evidence="2">
    <location>
        <position position="1"/>
    </location>
</feature>
<reference evidence="2" key="1">
    <citation type="submission" date="2014-12" db="EMBL/GenBank/DDBJ databases">
        <title>Insight into the proteome of Arion vulgaris.</title>
        <authorList>
            <person name="Aradska J."/>
            <person name="Bulat T."/>
            <person name="Smidak R."/>
            <person name="Sarate P."/>
            <person name="Gangsoo J."/>
            <person name="Sialana F."/>
            <person name="Bilban M."/>
            <person name="Lubec G."/>
        </authorList>
    </citation>
    <scope>NUCLEOTIDE SEQUENCE</scope>
    <source>
        <tissue evidence="2">Skin</tissue>
    </source>
</reference>
<name>A0A0B6YUJ7_9EUPU</name>
<keyword evidence="1" id="KW-0472">Membrane</keyword>
<protein>
    <submittedName>
        <fullName evidence="2">Uncharacterized protein</fullName>
    </submittedName>
</protein>
<evidence type="ECO:0000256" key="1">
    <source>
        <dbReference type="SAM" id="Phobius"/>
    </source>
</evidence>
<feature type="transmembrane region" description="Helical" evidence="1">
    <location>
        <begin position="36"/>
        <end position="53"/>
    </location>
</feature>
<accession>A0A0B6YUJ7</accession>
<feature type="non-terminal residue" evidence="2">
    <location>
        <position position="71"/>
    </location>
</feature>
<organism evidence="2">
    <name type="scientific">Arion vulgaris</name>
    <dbReference type="NCBI Taxonomy" id="1028688"/>
    <lineage>
        <taxon>Eukaryota</taxon>
        <taxon>Metazoa</taxon>
        <taxon>Spiralia</taxon>
        <taxon>Lophotrochozoa</taxon>
        <taxon>Mollusca</taxon>
        <taxon>Gastropoda</taxon>
        <taxon>Heterobranchia</taxon>
        <taxon>Euthyneura</taxon>
        <taxon>Panpulmonata</taxon>
        <taxon>Eupulmonata</taxon>
        <taxon>Stylommatophora</taxon>
        <taxon>Helicina</taxon>
        <taxon>Arionoidea</taxon>
        <taxon>Arionidae</taxon>
        <taxon>Arion</taxon>
    </lineage>
</organism>
<gene>
    <name evidence="2" type="primary">ORF37413</name>
</gene>